<keyword evidence="5 6" id="KW-0472">Membrane</keyword>
<evidence type="ECO:0000256" key="1">
    <source>
        <dbReference type="ARBA" id="ARBA00004651"/>
    </source>
</evidence>
<feature type="transmembrane region" description="Helical" evidence="6">
    <location>
        <begin position="376"/>
        <end position="396"/>
    </location>
</feature>
<proteinExistence type="predicted"/>
<evidence type="ECO:0000256" key="3">
    <source>
        <dbReference type="ARBA" id="ARBA00022692"/>
    </source>
</evidence>
<feature type="transmembrane region" description="Helical" evidence="6">
    <location>
        <begin position="66"/>
        <end position="89"/>
    </location>
</feature>
<feature type="transmembrane region" description="Helical" evidence="6">
    <location>
        <begin position="203"/>
        <end position="229"/>
    </location>
</feature>
<evidence type="ECO:0000256" key="6">
    <source>
        <dbReference type="SAM" id="Phobius"/>
    </source>
</evidence>
<dbReference type="PANTHER" id="PTHR30250">
    <property type="entry name" value="PST FAMILY PREDICTED COLANIC ACID TRANSPORTER"/>
    <property type="match status" value="1"/>
</dbReference>
<organism evidence="7 8">
    <name type="scientific">Flavobacterium succinicans</name>
    <dbReference type="NCBI Taxonomy" id="29536"/>
    <lineage>
        <taxon>Bacteria</taxon>
        <taxon>Pseudomonadati</taxon>
        <taxon>Bacteroidota</taxon>
        <taxon>Flavobacteriia</taxon>
        <taxon>Flavobacteriales</taxon>
        <taxon>Flavobacteriaceae</taxon>
        <taxon>Flavobacterium</taxon>
    </lineage>
</organism>
<name>A0A199XT03_9FLAO</name>
<feature type="transmembrane region" description="Helical" evidence="6">
    <location>
        <begin position="32"/>
        <end position="54"/>
    </location>
</feature>
<comment type="subcellular location">
    <subcellularLocation>
        <location evidence="1">Cell membrane</location>
        <topology evidence="1">Multi-pass membrane protein</topology>
    </subcellularLocation>
</comment>
<keyword evidence="8" id="KW-1185">Reference proteome</keyword>
<feature type="transmembrane region" description="Helical" evidence="6">
    <location>
        <begin position="249"/>
        <end position="268"/>
    </location>
</feature>
<evidence type="ECO:0000313" key="7">
    <source>
        <dbReference type="EMBL" id="OAZ04878.1"/>
    </source>
</evidence>
<evidence type="ECO:0000256" key="5">
    <source>
        <dbReference type="ARBA" id="ARBA00023136"/>
    </source>
</evidence>
<feature type="transmembrane region" description="Helical" evidence="6">
    <location>
        <begin position="280"/>
        <end position="301"/>
    </location>
</feature>
<dbReference type="InterPro" id="IPR044550">
    <property type="entry name" value="WzxE"/>
</dbReference>
<sequence length="404" mass="45736">MGVTFVLGFISNKVVAVFLGPSGMAILGNFRNLGAMLKSVATLGISTSLVKLVAENKENKTALSELYATFLSVFIIISSLLAIGVFFFAEGIAELLFDSSQWTTPIRVVGLSLPLVLLTTFWLAIYNGLEQFKTIVLVQLVSSVLVFIVTISLIYFHSIDGAVWAIALSELLMVLATFVFVVKDKRFFQFHFRFLIKKEYLTAIQKFSAMALLTAIIAPLTLLLIRNAITTNYSLVEAGYWEATTKLSGFYMLFFTSGLSLYYMPKLASLSTDDAFKKEVKVYFSSFVPLFLVMLLVLFFAKEWILKWVFTTDFLKLKSVLIWQFIGDFFKILTLAFGYQILVKARFKVYFFLEITFNLSYLLLSLYWIKTRGYEGVIQAYCCASVLGFVLILIVFRKLFLPKS</sequence>
<feature type="transmembrane region" description="Helical" evidence="6">
    <location>
        <begin position="136"/>
        <end position="156"/>
    </location>
</feature>
<reference evidence="7 8" key="1">
    <citation type="submission" date="2016-06" db="EMBL/GenBank/DDBJ databases">
        <title>Draft genome sequence of Flavobacterium succinicans strain DD5b.</title>
        <authorList>
            <person name="Poehlein A."/>
            <person name="Daniel R."/>
            <person name="Simeonova D.D."/>
        </authorList>
    </citation>
    <scope>NUCLEOTIDE SEQUENCE [LARGE SCALE GENOMIC DNA]</scope>
    <source>
        <strain evidence="7 8">DD5b</strain>
    </source>
</reference>
<accession>A0A199XT03</accession>
<evidence type="ECO:0000256" key="2">
    <source>
        <dbReference type="ARBA" id="ARBA00022475"/>
    </source>
</evidence>
<evidence type="ECO:0000313" key="8">
    <source>
        <dbReference type="Proteomes" id="UP000093807"/>
    </source>
</evidence>
<dbReference type="AlphaFoldDB" id="A0A199XT03"/>
<dbReference type="PATRIC" id="fig|29536.5.peg.752"/>
<feature type="transmembrane region" description="Helical" evidence="6">
    <location>
        <begin position="349"/>
        <end position="370"/>
    </location>
</feature>
<dbReference type="Pfam" id="PF01943">
    <property type="entry name" value="Polysacc_synt"/>
    <property type="match status" value="1"/>
</dbReference>
<keyword evidence="4 6" id="KW-1133">Transmembrane helix</keyword>
<protein>
    <submittedName>
        <fullName evidence="7">Polysaccharide biosynthesis protein</fullName>
    </submittedName>
</protein>
<comment type="caution">
    <text evidence="7">The sequence shown here is derived from an EMBL/GenBank/DDBJ whole genome shotgun (WGS) entry which is preliminary data.</text>
</comment>
<gene>
    <name evidence="7" type="ORF">FLB_07260</name>
</gene>
<feature type="transmembrane region" description="Helical" evidence="6">
    <location>
        <begin position="162"/>
        <end position="182"/>
    </location>
</feature>
<dbReference type="Proteomes" id="UP000093807">
    <property type="component" value="Unassembled WGS sequence"/>
</dbReference>
<evidence type="ECO:0000256" key="4">
    <source>
        <dbReference type="ARBA" id="ARBA00022989"/>
    </source>
</evidence>
<keyword evidence="2" id="KW-1003">Cell membrane</keyword>
<keyword evidence="3 6" id="KW-0812">Transmembrane</keyword>
<dbReference type="CDD" id="cd13125">
    <property type="entry name" value="MATE_like_10"/>
    <property type="match status" value="1"/>
</dbReference>
<dbReference type="EMBL" id="JMTM01000017">
    <property type="protein sequence ID" value="OAZ04878.1"/>
    <property type="molecule type" value="Genomic_DNA"/>
</dbReference>
<dbReference type="GO" id="GO:0005886">
    <property type="term" value="C:plasma membrane"/>
    <property type="evidence" value="ECO:0007669"/>
    <property type="project" value="UniProtKB-SubCell"/>
</dbReference>
<feature type="transmembrane region" description="Helical" evidence="6">
    <location>
        <begin position="109"/>
        <end position="129"/>
    </location>
</feature>
<feature type="transmembrane region" description="Helical" evidence="6">
    <location>
        <begin position="321"/>
        <end position="342"/>
    </location>
</feature>
<dbReference type="InterPro" id="IPR050833">
    <property type="entry name" value="Poly_Biosynth_Transport"/>
</dbReference>
<dbReference type="InterPro" id="IPR002797">
    <property type="entry name" value="Polysacc_synth"/>
</dbReference>
<dbReference type="GO" id="GO:0009246">
    <property type="term" value="P:enterobacterial common antigen biosynthetic process"/>
    <property type="evidence" value="ECO:0007669"/>
    <property type="project" value="InterPro"/>
</dbReference>
<dbReference type="PANTHER" id="PTHR30250:SF30">
    <property type="entry name" value="LIPID III FLIPPASE"/>
    <property type="match status" value="1"/>
</dbReference>